<evidence type="ECO:0000313" key="1">
    <source>
        <dbReference type="EMBL" id="XRI72417.1"/>
    </source>
</evidence>
<dbReference type="Proteomes" id="UP001195965">
    <property type="component" value="Chromosome"/>
</dbReference>
<reference evidence="1 2" key="1">
    <citation type="journal article" date="2021" name="ISME J.">
        <title>Genomic evolution of the class Acidithiobacillia: deep-branching Proteobacteria living in extreme acidic conditions.</title>
        <authorList>
            <person name="Moya-Beltran A."/>
            <person name="Beard S."/>
            <person name="Rojas-Villalobos C."/>
            <person name="Issotta F."/>
            <person name="Gallardo Y."/>
            <person name="Ulloa R."/>
            <person name="Giaveno A."/>
            <person name="Degli Esposti M."/>
            <person name="Johnson D.B."/>
            <person name="Quatrini R."/>
        </authorList>
    </citation>
    <scope>NUCLEOTIDE SEQUENCE [LARGE SCALE GENOMIC DNA]</scope>
    <source>
        <strain evidence="1 2">GG1-14</strain>
    </source>
</reference>
<sequence length="342" mass="37905">MKKRRILVILIIVLIAVGIAAYFLLRPQQQSNTLTLYGNVDIRTVHLAFDASGRIARLVVQEGDAVQKGQLLGELDRQRFLDTVRRDQALVDAQQQVVNKLHAGTRPEEIAEARAALAAATATLHNTQLVWQRQQKLGAEQYVSKQHVDDAQAALSRAEAQQNQARQALQLALQGPRKEDIAAAESTLAADRAALALAQRNLVDSRLLAPDAGVVQDRILEVGDMTSPQSPVFTLALRNPVWVRAYLPEPQLGKVREGMRAEIYSDSFPGRPFRGWVGFISPTAEFSPKTVQTTELRTQLVYRLRVYACNPGHRLRLGMPVTVKIPLLHNTPETANTQPCQD</sequence>
<protein>
    <submittedName>
        <fullName evidence="1">Efflux RND transporter periplasmic adaptor subunit</fullName>
    </submittedName>
</protein>
<name>A0ACD5HBJ9_9PROT</name>
<proteinExistence type="predicted"/>
<keyword evidence="2" id="KW-1185">Reference proteome</keyword>
<gene>
    <name evidence="1" type="ORF">HHS34_008135</name>
</gene>
<dbReference type="EMBL" id="CP127526">
    <property type="protein sequence ID" value="XRI72417.1"/>
    <property type="molecule type" value="Genomic_DNA"/>
</dbReference>
<evidence type="ECO:0000313" key="2">
    <source>
        <dbReference type="Proteomes" id="UP001195965"/>
    </source>
</evidence>
<organism evidence="1 2">
    <name type="scientific">Acidithiobacillus montserratensis</name>
    <dbReference type="NCBI Taxonomy" id="2729135"/>
    <lineage>
        <taxon>Bacteria</taxon>
        <taxon>Pseudomonadati</taxon>
        <taxon>Pseudomonadota</taxon>
        <taxon>Acidithiobacillia</taxon>
        <taxon>Acidithiobacillales</taxon>
        <taxon>Acidithiobacillaceae</taxon>
        <taxon>Acidithiobacillus</taxon>
    </lineage>
</organism>
<accession>A0ACD5HBJ9</accession>